<name>I1BNQ8_RHIO9</name>
<dbReference type="InParanoid" id="I1BNQ8"/>
<dbReference type="VEuPathDB" id="FungiDB:RO3G_02542"/>
<sequence length="91" mass="10172">MYLNDCEGLNLACSCAIRKLLNNTEHGSMHLKESTRFPPSIKVITKELKVVTFIFVYDVETLLKGYASVISAIVTTIADVVMLKTMSLIYL</sequence>
<proteinExistence type="predicted"/>
<accession>I1BNQ8</accession>
<keyword evidence="2" id="KW-1185">Reference proteome</keyword>
<dbReference type="GeneID" id="93609514"/>
<reference evidence="1 2" key="1">
    <citation type="journal article" date="2009" name="PLoS Genet.">
        <title>Genomic analysis of the basal lineage fungus Rhizopus oryzae reveals a whole-genome duplication.</title>
        <authorList>
            <person name="Ma L.-J."/>
            <person name="Ibrahim A.S."/>
            <person name="Skory C."/>
            <person name="Grabherr M.G."/>
            <person name="Burger G."/>
            <person name="Butler M."/>
            <person name="Elias M."/>
            <person name="Idnurm A."/>
            <person name="Lang B.F."/>
            <person name="Sone T."/>
            <person name="Abe A."/>
            <person name="Calvo S.E."/>
            <person name="Corrochano L.M."/>
            <person name="Engels R."/>
            <person name="Fu J."/>
            <person name="Hansberg W."/>
            <person name="Kim J.-M."/>
            <person name="Kodira C.D."/>
            <person name="Koehrsen M.J."/>
            <person name="Liu B."/>
            <person name="Miranda-Saavedra D."/>
            <person name="O'Leary S."/>
            <person name="Ortiz-Castellanos L."/>
            <person name="Poulter R."/>
            <person name="Rodriguez-Romero J."/>
            <person name="Ruiz-Herrera J."/>
            <person name="Shen Y.-Q."/>
            <person name="Zeng Q."/>
            <person name="Galagan J."/>
            <person name="Birren B.W."/>
            <person name="Cuomo C.A."/>
            <person name="Wickes B.L."/>
        </authorList>
    </citation>
    <scope>NUCLEOTIDE SEQUENCE [LARGE SCALE GENOMIC DNA]</scope>
    <source>
        <strain evidence="2">RA 99-880 / ATCC MYA-4621 / FGSC 9543 / NRRL 43880</strain>
    </source>
</reference>
<dbReference type="AlphaFoldDB" id="I1BNQ8"/>
<dbReference type="EMBL" id="CH476733">
    <property type="protein sequence ID" value="EIE77838.1"/>
    <property type="molecule type" value="Genomic_DNA"/>
</dbReference>
<protein>
    <submittedName>
        <fullName evidence="1">Uncharacterized protein</fullName>
    </submittedName>
</protein>
<dbReference type="Proteomes" id="UP000009138">
    <property type="component" value="Unassembled WGS sequence"/>
</dbReference>
<evidence type="ECO:0000313" key="1">
    <source>
        <dbReference type="EMBL" id="EIE77838.1"/>
    </source>
</evidence>
<dbReference type="RefSeq" id="XP_067513234.1">
    <property type="nucleotide sequence ID" value="XM_067657133.1"/>
</dbReference>
<gene>
    <name evidence="1" type="ORF">RO3G_02542</name>
</gene>
<organism evidence="1 2">
    <name type="scientific">Rhizopus delemar (strain RA 99-880 / ATCC MYA-4621 / FGSC 9543 / NRRL 43880)</name>
    <name type="common">Mucormycosis agent</name>
    <name type="synonym">Rhizopus arrhizus var. delemar</name>
    <dbReference type="NCBI Taxonomy" id="246409"/>
    <lineage>
        <taxon>Eukaryota</taxon>
        <taxon>Fungi</taxon>
        <taxon>Fungi incertae sedis</taxon>
        <taxon>Mucoromycota</taxon>
        <taxon>Mucoromycotina</taxon>
        <taxon>Mucoromycetes</taxon>
        <taxon>Mucorales</taxon>
        <taxon>Mucorineae</taxon>
        <taxon>Rhizopodaceae</taxon>
        <taxon>Rhizopus</taxon>
    </lineage>
</organism>
<evidence type="ECO:0000313" key="2">
    <source>
        <dbReference type="Proteomes" id="UP000009138"/>
    </source>
</evidence>